<gene>
    <name evidence="2" type="ORF">UU12_C0032G0003</name>
</gene>
<keyword evidence="1" id="KW-1133">Transmembrane helix</keyword>
<name>A0A0G0W401_9BACT</name>
<dbReference type="Proteomes" id="UP000034562">
    <property type="component" value="Unassembled WGS sequence"/>
</dbReference>
<dbReference type="AlphaFoldDB" id="A0A0G0W401"/>
<dbReference type="EMBL" id="LBZK01000032">
    <property type="protein sequence ID" value="KKR70002.1"/>
    <property type="molecule type" value="Genomic_DNA"/>
</dbReference>
<evidence type="ECO:0000313" key="3">
    <source>
        <dbReference type="Proteomes" id="UP000034562"/>
    </source>
</evidence>
<reference evidence="2 3" key="1">
    <citation type="journal article" date="2015" name="Nature">
        <title>rRNA introns, odd ribosomes, and small enigmatic genomes across a large radiation of phyla.</title>
        <authorList>
            <person name="Brown C.T."/>
            <person name="Hug L.A."/>
            <person name="Thomas B.C."/>
            <person name="Sharon I."/>
            <person name="Castelle C.J."/>
            <person name="Singh A."/>
            <person name="Wilkins M.J."/>
            <person name="Williams K.H."/>
            <person name="Banfield J.F."/>
        </authorList>
    </citation>
    <scope>NUCLEOTIDE SEQUENCE [LARGE SCALE GENOMIC DNA]</scope>
</reference>
<comment type="caution">
    <text evidence="2">The sequence shown here is derived from an EMBL/GenBank/DDBJ whole genome shotgun (WGS) entry which is preliminary data.</text>
</comment>
<proteinExistence type="predicted"/>
<sequence length="174" mass="19030">MISLLAALLPLLSFISPTPGQIISGSKVPVKVAVTNLSLVDYRTHPRLVSGQGHIHFWLDQTDLSKISAVKAVSDTYTFDNVKPGNHTLVAELVRNDHSSFTPPLTTTVSFQTSISSSPVSFSLLTIALLSFLILVITLYHIQPIIPFSQCYLFTLPGQNSPSRSRRGYIVPLL</sequence>
<evidence type="ECO:0000313" key="2">
    <source>
        <dbReference type="EMBL" id="KKR70002.1"/>
    </source>
</evidence>
<accession>A0A0G0W401</accession>
<organism evidence="2 3">
    <name type="scientific">Candidatus Woesebacteria bacterium GW2011_GWA2_40_7b</name>
    <dbReference type="NCBI Taxonomy" id="1618563"/>
    <lineage>
        <taxon>Bacteria</taxon>
        <taxon>Candidatus Woeseibacteriota</taxon>
    </lineage>
</organism>
<protein>
    <submittedName>
        <fullName evidence="2">Uncharacterized protein</fullName>
    </submittedName>
</protein>
<keyword evidence="1" id="KW-0472">Membrane</keyword>
<dbReference type="STRING" id="1618563.UU12_C0032G0003"/>
<keyword evidence="1" id="KW-0812">Transmembrane</keyword>
<feature type="transmembrane region" description="Helical" evidence="1">
    <location>
        <begin position="120"/>
        <end position="140"/>
    </location>
</feature>
<evidence type="ECO:0000256" key="1">
    <source>
        <dbReference type="SAM" id="Phobius"/>
    </source>
</evidence>